<dbReference type="HOGENOM" id="CLU_009377_1_1_1"/>
<protein>
    <submittedName>
        <fullName evidence="5">Protein STB5</fullName>
    </submittedName>
</protein>
<dbReference type="OrthoDB" id="4866424at2759"/>
<organism evidence="5 6">
    <name type="scientific">Beauveria bassiana D1-5</name>
    <dbReference type="NCBI Taxonomy" id="1245745"/>
    <lineage>
        <taxon>Eukaryota</taxon>
        <taxon>Fungi</taxon>
        <taxon>Dikarya</taxon>
        <taxon>Ascomycota</taxon>
        <taxon>Pezizomycotina</taxon>
        <taxon>Sordariomycetes</taxon>
        <taxon>Hypocreomycetidae</taxon>
        <taxon>Hypocreales</taxon>
        <taxon>Cordycipitaceae</taxon>
        <taxon>Beauveria</taxon>
    </lineage>
</organism>
<gene>
    <name evidence="5" type="ORF">BBAD15_g9353</name>
</gene>
<dbReference type="Pfam" id="PF04082">
    <property type="entry name" value="Fungal_trans"/>
    <property type="match status" value="1"/>
</dbReference>
<feature type="compositionally biased region" description="Polar residues" evidence="2">
    <location>
        <begin position="87"/>
        <end position="98"/>
    </location>
</feature>
<accession>A0A0A2VBW4</accession>
<keyword evidence="1" id="KW-0539">Nucleus</keyword>
<dbReference type="AlphaFoldDB" id="A0A0A2VBW4"/>
<reference evidence="5 6" key="1">
    <citation type="submission" date="2012-10" db="EMBL/GenBank/DDBJ databases">
        <title>Genome sequencing and analysis of entomopathogenic fungi Beauveria bassiana D1-5.</title>
        <authorList>
            <person name="Li Q."/>
            <person name="Wang L."/>
            <person name="Zhang Z."/>
            <person name="Wang Q."/>
            <person name="Ren J."/>
            <person name="Wang M."/>
            <person name="Xu W."/>
            <person name="Wang J."/>
            <person name="Lu Y."/>
            <person name="Du Q."/>
            <person name="Sun Z."/>
        </authorList>
    </citation>
    <scope>NUCLEOTIDE SEQUENCE [LARGE SCALE GENOMIC DNA]</scope>
    <source>
        <strain evidence="5 6">D1-5</strain>
    </source>
</reference>
<evidence type="ECO:0000256" key="2">
    <source>
        <dbReference type="SAM" id="MobiDB-lite"/>
    </source>
</evidence>
<dbReference type="GO" id="GO:0003677">
    <property type="term" value="F:DNA binding"/>
    <property type="evidence" value="ECO:0007669"/>
    <property type="project" value="InterPro"/>
</dbReference>
<dbReference type="GO" id="GO:0008270">
    <property type="term" value="F:zinc ion binding"/>
    <property type="evidence" value="ECO:0007669"/>
    <property type="project" value="InterPro"/>
</dbReference>
<dbReference type="InterPro" id="IPR050987">
    <property type="entry name" value="AtrR-like"/>
</dbReference>
<comment type="caution">
    <text evidence="5">The sequence shown here is derived from an EMBL/GenBank/DDBJ whole genome shotgun (WGS) entry which is preliminary data.</text>
</comment>
<evidence type="ECO:0000313" key="6">
    <source>
        <dbReference type="Proteomes" id="UP000030106"/>
    </source>
</evidence>
<feature type="compositionally biased region" description="Gly residues" evidence="2">
    <location>
        <begin position="682"/>
        <end position="693"/>
    </location>
</feature>
<keyword evidence="3" id="KW-0732">Signal</keyword>
<evidence type="ECO:0000256" key="1">
    <source>
        <dbReference type="ARBA" id="ARBA00023242"/>
    </source>
</evidence>
<feature type="chain" id="PRO_5001995434" evidence="3">
    <location>
        <begin position="27"/>
        <end position="796"/>
    </location>
</feature>
<sequence length="796" mass="86582">MHNHGRRKSWPAAQAAHSHFIALVRALVARFVASKATRLPELTRTARSEQKIDRIETSLGSIERLLKRRESQRSPGNHGGGGGGSVASPNTSVTISDSSAINTPANIDLTEPEPDQGLNVQTDITVALLKQAVRSTTLYGVDAKMGAALGSLYDLLGKRHLQNPAGTDSGETLASPFPMQKPVPPGGVGKLEMPPLQVALTALDRLTCMGSPLALRDKRSVVCLANSIAAGDPPTLIMMLVASIGLDDVAEVIKREYEHLDNISSIKFVLISSLLYYVFEEMSMLGVSPELLAEYKAHAELCRANVDTGLANLPLLLSSTAENVQALLLGTFVSIDESRPAVAWQLSTTAAQLCIAAGFHSVAASAHKSADAVRLERILFWNVYIIDKALCLRLNRGSCIPEYDIDIPPEFSFRYTAADTHCMTKFWVRASVAQGRIYERLYSPKGRAAPRAVRVADAMELAAECRHLLREAETHQEQYPDNEDAPILTEIFRIGEEIQLSVNLTLVYQAVSALDGQDLFKNECVEAARRAMRTHKRSMHLMRMGPYARSSYINWTILHTPFAPFFVILRHVLETLSIDDLVLLQEFIESLSHALDVSKRLKRFHQLCHVMCEVAGLFVGVKLKLNNSSVTVPEMPQALDNVNDLLQQQFTIGVQQQPQPLQAQGYPQALEKQQMLEAGPSSSGGGGGGGGGFQQQSLGTVLPLTEEGTGAGTDASLSALPEDWDPAVLGTMDWTAGYENILNLMQDELQILENYPNADTAAVPAFMVISQMRSAVMVTYSAQASPNSSVAPAPTK</sequence>
<feature type="domain" description="Xylanolytic transcriptional activator regulatory" evidence="4">
    <location>
        <begin position="343"/>
        <end position="416"/>
    </location>
</feature>
<dbReference type="Proteomes" id="UP000030106">
    <property type="component" value="Unassembled WGS sequence"/>
</dbReference>
<feature type="region of interest" description="Disordered" evidence="2">
    <location>
        <begin position="677"/>
        <end position="697"/>
    </location>
</feature>
<dbReference type="STRING" id="1245745.A0A0A2VBW4"/>
<dbReference type="PANTHER" id="PTHR46910">
    <property type="entry name" value="TRANSCRIPTION FACTOR PDR1"/>
    <property type="match status" value="1"/>
</dbReference>
<dbReference type="InterPro" id="IPR007219">
    <property type="entry name" value="XnlR_reg_dom"/>
</dbReference>
<proteinExistence type="predicted"/>
<dbReference type="SMART" id="SM00906">
    <property type="entry name" value="Fungal_trans"/>
    <property type="match status" value="1"/>
</dbReference>
<evidence type="ECO:0000259" key="4">
    <source>
        <dbReference type="SMART" id="SM00906"/>
    </source>
</evidence>
<evidence type="ECO:0000256" key="3">
    <source>
        <dbReference type="SAM" id="SignalP"/>
    </source>
</evidence>
<dbReference type="PANTHER" id="PTHR46910:SF5">
    <property type="entry name" value="ZN(II)2CYS6 TRANSCRIPTION FACTOR (EUROFUNG)"/>
    <property type="match status" value="1"/>
</dbReference>
<dbReference type="eggNOG" id="ENOG502RYZ8">
    <property type="taxonomic scope" value="Eukaryota"/>
</dbReference>
<feature type="signal peptide" evidence="3">
    <location>
        <begin position="1"/>
        <end position="26"/>
    </location>
</feature>
<feature type="region of interest" description="Disordered" evidence="2">
    <location>
        <begin position="69"/>
        <end position="98"/>
    </location>
</feature>
<evidence type="ECO:0000313" key="5">
    <source>
        <dbReference type="EMBL" id="KGQ05386.1"/>
    </source>
</evidence>
<dbReference type="GO" id="GO:0003700">
    <property type="term" value="F:DNA-binding transcription factor activity"/>
    <property type="evidence" value="ECO:0007669"/>
    <property type="project" value="InterPro"/>
</dbReference>
<name>A0A0A2VBW4_BEABA</name>
<dbReference type="EMBL" id="ANFO01000948">
    <property type="protein sequence ID" value="KGQ05386.1"/>
    <property type="molecule type" value="Genomic_DNA"/>
</dbReference>
<dbReference type="GO" id="GO:0006351">
    <property type="term" value="P:DNA-templated transcription"/>
    <property type="evidence" value="ECO:0007669"/>
    <property type="project" value="InterPro"/>
</dbReference>
<dbReference type="CDD" id="cd12148">
    <property type="entry name" value="fungal_TF_MHR"/>
    <property type="match status" value="1"/>
</dbReference>